<evidence type="ECO:0000313" key="4">
    <source>
        <dbReference type="EMBL" id="KGO07860.1"/>
    </source>
</evidence>
<name>A0A0A2H5I5_9FLAO</name>
<evidence type="ECO:0000256" key="1">
    <source>
        <dbReference type="SAM" id="SignalP"/>
    </source>
</evidence>
<dbReference type="Proteomes" id="UP000030140">
    <property type="component" value="Unassembled WGS sequence"/>
</dbReference>
<dbReference type="Pfam" id="PF19313">
    <property type="entry name" value="DUF5916"/>
    <property type="match status" value="1"/>
</dbReference>
<gene>
    <name evidence="4" type="ORF">NV36_14135</name>
</gene>
<sequence length="800" mass="91052">MKTVLIFILTLLTASVTAQHSLKAHRTGEAPKIDGNLTEAVWKAQLEIKTFTQKVPNAGQPSLRATEIAVLYDDNYLYVGAVLHTNDKDEIRRLLTARDDVGNADYFGVQIDPFGQTREGYDFTVTAAGVQFDSKISGNTGADENFNVIWESEVTVYDTHWDIEIRIPWNSIRFPKEDLSDFTINFQRFSGALNEESFWSPIDPTIDGYLNQFGSLVGIEPVNPPLNLSFVPFVSAVHETNSSGETETTLNPGLDVKYVIDNAYTLDVSVIPDFSQARSDDQVFNLSPFEVQFAEQRPFFIEGTELFDKGGYLFTRRIGGRPINADAITLSDNETVVTNPTSSNIINLVKFTGKSQNGLSIGVLNGVTAFAKAEIKNTATDEVREVITNPLTNYNALVIDKQLKNNSSVTFINNSVLRSGNAYDSNFSALLYEWFNAKRTYRASFKKAVSQQYGLEGDNVFGHEYNAYVSKVSGAWTGGVSWNLKDEDFDNNDFGFLQRNNSMVFRGNVNYRNTAPKKWFQQYQLDLDHQQRFYYSLMERERSQYRFSSFATTKGNQNLFVTLSYVSKRQDFFEARVKDRVFNRPALSEIVLEYQTNRNKNLSWAGYFVAVDYKNHNLQTEQYVMGYGLRARLGQHFFAEFEQDYTDNPNDIGYITNQEEQIIIGQRSINQLTNAIQLNYAVNAKINMNLRLRHYWIKVDYINQYALQQDGNLAVNNLSIDPDGFDSTFNAFNLDFVARWQFAPASELSLGYRVGKTTFADNVNGDYFDGVNTLSDATGLETLSLRMRWFLDFNRFKKRS</sequence>
<dbReference type="InterPro" id="IPR010502">
    <property type="entry name" value="Carb-bd_dom_fam9"/>
</dbReference>
<dbReference type="AlphaFoldDB" id="A0A0A2H5I5"/>
<dbReference type="GO" id="GO:0016052">
    <property type="term" value="P:carbohydrate catabolic process"/>
    <property type="evidence" value="ECO:0007669"/>
    <property type="project" value="InterPro"/>
</dbReference>
<dbReference type="GO" id="GO:0030246">
    <property type="term" value="F:carbohydrate binding"/>
    <property type="evidence" value="ECO:0007669"/>
    <property type="project" value="InterPro"/>
</dbReference>
<dbReference type="Gene3D" id="2.60.40.1190">
    <property type="match status" value="1"/>
</dbReference>
<dbReference type="OrthoDB" id="9786766at2"/>
<feature type="domain" description="Carbohydrate-binding" evidence="2">
    <location>
        <begin position="33"/>
        <end position="187"/>
    </location>
</feature>
<feature type="domain" description="DUF5916" evidence="3">
    <location>
        <begin position="224"/>
        <end position="798"/>
    </location>
</feature>
<feature type="chain" id="PRO_5001988270" evidence="1">
    <location>
        <begin position="21"/>
        <end position="800"/>
    </location>
</feature>
<evidence type="ECO:0000259" key="3">
    <source>
        <dbReference type="Pfam" id="PF19313"/>
    </source>
</evidence>
<dbReference type="RefSeq" id="WP_035328419.1">
    <property type="nucleotide sequence ID" value="NZ_CP015125.1"/>
</dbReference>
<dbReference type="EMBL" id="JSAQ01000001">
    <property type="protein sequence ID" value="KGO07860.1"/>
    <property type="molecule type" value="Genomic_DNA"/>
</dbReference>
<evidence type="ECO:0000313" key="5">
    <source>
        <dbReference type="Proteomes" id="UP000030140"/>
    </source>
</evidence>
<dbReference type="GO" id="GO:0004553">
    <property type="term" value="F:hydrolase activity, hydrolyzing O-glycosyl compounds"/>
    <property type="evidence" value="ECO:0007669"/>
    <property type="project" value="InterPro"/>
</dbReference>
<dbReference type="PATRIC" id="fig|1300343.5.peg.1720"/>
<comment type="caution">
    <text evidence="4">The sequence shown here is derived from an EMBL/GenBank/DDBJ whole genome shotgun (WGS) entry which is preliminary data.</text>
</comment>
<keyword evidence="5" id="KW-1185">Reference proteome</keyword>
<proteinExistence type="predicted"/>
<organism evidence="4 5">
    <name type="scientific">Dokdonia donghaensis DSW-1</name>
    <dbReference type="NCBI Taxonomy" id="1300343"/>
    <lineage>
        <taxon>Bacteria</taxon>
        <taxon>Pseudomonadati</taxon>
        <taxon>Bacteroidota</taxon>
        <taxon>Flavobacteriia</taxon>
        <taxon>Flavobacteriales</taxon>
        <taxon>Flavobacteriaceae</taxon>
        <taxon>Dokdonia</taxon>
    </lineage>
</organism>
<feature type="signal peptide" evidence="1">
    <location>
        <begin position="1"/>
        <end position="20"/>
    </location>
</feature>
<reference evidence="4 5" key="1">
    <citation type="submission" date="2014-10" db="EMBL/GenBank/DDBJ databases">
        <title>Draft genome sequence of the proteorhodopsin-containing marine bacterium Dokdonia donghaensis.</title>
        <authorList>
            <person name="Gomez-Consarnau L."/>
            <person name="Gonzalez J.M."/>
            <person name="Riedel T."/>
            <person name="Jaenicke S."/>
            <person name="Wagner-Doebler I."/>
            <person name="Fuhrman J.A."/>
        </authorList>
    </citation>
    <scope>NUCLEOTIDE SEQUENCE [LARGE SCALE GENOMIC DNA]</scope>
    <source>
        <strain evidence="4 5">DSW-1</strain>
    </source>
</reference>
<keyword evidence="1" id="KW-0732">Signal</keyword>
<protein>
    <submittedName>
        <fullName evidence="4">Uncharacterized protein</fullName>
    </submittedName>
</protein>
<dbReference type="Pfam" id="PF06452">
    <property type="entry name" value="CBM9_1"/>
    <property type="match status" value="1"/>
</dbReference>
<dbReference type="SUPFAM" id="SSF49344">
    <property type="entry name" value="CBD9-like"/>
    <property type="match status" value="1"/>
</dbReference>
<dbReference type="CDD" id="cd09618">
    <property type="entry name" value="CBM9_like_2"/>
    <property type="match status" value="1"/>
</dbReference>
<evidence type="ECO:0000259" key="2">
    <source>
        <dbReference type="Pfam" id="PF06452"/>
    </source>
</evidence>
<accession>A0A0A2H5I5</accession>
<dbReference type="KEGG" id="ddo:I597_1713"/>
<dbReference type="InterPro" id="IPR045670">
    <property type="entry name" value="DUF5916"/>
</dbReference>